<feature type="non-terminal residue" evidence="1">
    <location>
        <position position="165"/>
    </location>
</feature>
<dbReference type="AlphaFoldDB" id="A0A087UV27"/>
<dbReference type="Proteomes" id="UP000054359">
    <property type="component" value="Unassembled WGS sequence"/>
</dbReference>
<proteinExistence type="predicted"/>
<dbReference type="OMA" id="ICESHAR"/>
<evidence type="ECO:0000313" key="2">
    <source>
        <dbReference type="Proteomes" id="UP000054359"/>
    </source>
</evidence>
<dbReference type="EMBL" id="KK121784">
    <property type="protein sequence ID" value="KFM81216.1"/>
    <property type="molecule type" value="Genomic_DNA"/>
</dbReference>
<evidence type="ECO:0000313" key="1">
    <source>
        <dbReference type="EMBL" id="KFM81216.1"/>
    </source>
</evidence>
<reference evidence="1 2" key="1">
    <citation type="submission" date="2013-11" db="EMBL/GenBank/DDBJ databases">
        <title>Genome sequencing of Stegodyphus mimosarum.</title>
        <authorList>
            <person name="Bechsgaard J."/>
        </authorList>
    </citation>
    <scope>NUCLEOTIDE SEQUENCE [LARGE SCALE GENOMIC DNA]</scope>
</reference>
<dbReference type="STRING" id="407821.A0A087UV27"/>
<gene>
    <name evidence="1" type="ORF">X975_14462</name>
</gene>
<accession>A0A087UV27</accession>
<organism evidence="1 2">
    <name type="scientific">Stegodyphus mimosarum</name>
    <name type="common">African social velvet spider</name>
    <dbReference type="NCBI Taxonomy" id="407821"/>
    <lineage>
        <taxon>Eukaryota</taxon>
        <taxon>Metazoa</taxon>
        <taxon>Ecdysozoa</taxon>
        <taxon>Arthropoda</taxon>
        <taxon>Chelicerata</taxon>
        <taxon>Arachnida</taxon>
        <taxon>Araneae</taxon>
        <taxon>Araneomorphae</taxon>
        <taxon>Entelegynae</taxon>
        <taxon>Eresoidea</taxon>
        <taxon>Eresidae</taxon>
        <taxon>Stegodyphus</taxon>
    </lineage>
</organism>
<sequence length="165" mass="19254">MKELSNGFHHDGREYILLLNGTIICDIPAKSFIKCTVGHNGYHSCDKCEQKGIWLRRITFLARDSILRTNKSFRERSDKDHHNPYKFSPFLELPIDMVKQFPADYMHMVCLGVMRKLLLKWIRHKGKGRLTNSSCMHLSGLISSQKQHIPSDFNRKPRTLSDIDR</sequence>
<dbReference type="PANTHER" id="PTHR33053">
    <property type="entry name" value="PROTEIN, PUTATIVE-RELATED"/>
    <property type="match status" value="1"/>
</dbReference>
<dbReference type="OrthoDB" id="6437593at2759"/>
<protein>
    <submittedName>
        <fullName evidence="1">Uncharacterized protein</fullName>
    </submittedName>
</protein>
<keyword evidence="2" id="KW-1185">Reference proteome</keyword>
<name>A0A087UV27_STEMI</name>